<dbReference type="EMBL" id="CP117411">
    <property type="protein sequence ID" value="WCT73692.1"/>
    <property type="molecule type" value="Genomic_DNA"/>
</dbReference>
<keyword evidence="4 6" id="KW-1133">Transmembrane helix</keyword>
<feature type="domain" description="Band 7" evidence="8">
    <location>
        <begin position="102"/>
        <end position="270"/>
    </location>
</feature>
<dbReference type="InterPro" id="IPR010201">
    <property type="entry name" value="HflK"/>
</dbReference>
<name>A0ABY7TLX5_9SPHN</name>
<sequence length="356" mass="38666">MERSSGAGDEPIAVMNEGGPWGGRGDDSDGGGGKGPLGPRNPWSQPPRKRPEGARGPAGPSAIDELLRKGRERFGGNLPQGNGKPVWIWGVVVLLAVWLLLTGIHRIEPGERGVITRLGRYAGTFQPGMQMSFPAPIDKVSIVPVETIRSTQIGSAAPDAQNLMVTGDQNIIDLAYAVRWNIRDPERYLFELEDPDGTVQQVAESAMRAEIAKVTLNDAIGPQRSQIEAMVAQRMQEILDSYRSGIAVRGVAINQADPPAAVMDAFKEVSAAQQDAQSYMNGARAYAQQLREKAAGESAAFDRVYAQYRLAPEVTRRRMYYETMERVLAKTDKTIVEAPGVQSYLPLTQLPKGAAK</sequence>
<evidence type="ECO:0000256" key="5">
    <source>
        <dbReference type="ARBA" id="ARBA00023136"/>
    </source>
</evidence>
<dbReference type="Gene3D" id="3.30.479.30">
    <property type="entry name" value="Band 7 domain"/>
    <property type="match status" value="1"/>
</dbReference>
<evidence type="ECO:0000256" key="3">
    <source>
        <dbReference type="ARBA" id="ARBA00022692"/>
    </source>
</evidence>
<comment type="subcellular location">
    <subcellularLocation>
        <location evidence="1">Membrane</location>
        <topology evidence="1">Single-pass membrane protein</topology>
    </subcellularLocation>
</comment>
<comment type="subunit">
    <text evidence="6">HflC and HflK may interact to form a multimeric complex.</text>
</comment>
<gene>
    <name evidence="9" type="primary">hflK</name>
    <name evidence="9" type="ORF">PQ455_00220</name>
</gene>
<dbReference type="InterPro" id="IPR001107">
    <property type="entry name" value="Band_7"/>
</dbReference>
<dbReference type="GO" id="GO:0008233">
    <property type="term" value="F:peptidase activity"/>
    <property type="evidence" value="ECO:0007669"/>
    <property type="project" value="UniProtKB-KW"/>
</dbReference>
<evidence type="ECO:0000256" key="6">
    <source>
        <dbReference type="RuleBase" id="RU364113"/>
    </source>
</evidence>
<dbReference type="RefSeq" id="WP_273688127.1">
    <property type="nucleotide sequence ID" value="NZ_CP117411.1"/>
</dbReference>
<keyword evidence="9" id="KW-0645">Protease</keyword>
<evidence type="ECO:0000256" key="1">
    <source>
        <dbReference type="ARBA" id="ARBA00004167"/>
    </source>
</evidence>
<organism evidence="9 10">
    <name type="scientific">Sphingomonas naphthae</name>
    <dbReference type="NCBI Taxonomy" id="1813468"/>
    <lineage>
        <taxon>Bacteria</taxon>
        <taxon>Pseudomonadati</taxon>
        <taxon>Pseudomonadota</taxon>
        <taxon>Alphaproteobacteria</taxon>
        <taxon>Sphingomonadales</taxon>
        <taxon>Sphingomonadaceae</taxon>
        <taxon>Sphingomonas</taxon>
    </lineage>
</organism>
<accession>A0ABY7TLX5</accession>
<comment type="similarity">
    <text evidence="2 6">Belongs to the band 7/mec-2 family. HflK subfamily.</text>
</comment>
<evidence type="ECO:0000259" key="8">
    <source>
        <dbReference type="SMART" id="SM00244"/>
    </source>
</evidence>
<protein>
    <recommendedName>
        <fullName evidence="6">Protein HflK</fullName>
    </recommendedName>
</protein>
<dbReference type="PANTHER" id="PTHR43327">
    <property type="entry name" value="STOMATIN-LIKE PROTEIN 2, MITOCHONDRIAL"/>
    <property type="match status" value="1"/>
</dbReference>
<dbReference type="SUPFAM" id="SSF117892">
    <property type="entry name" value="Band 7/SPFH domain"/>
    <property type="match status" value="1"/>
</dbReference>
<dbReference type="SMART" id="SM00244">
    <property type="entry name" value="PHB"/>
    <property type="match status" value="1"/>
</dbReference>
<keyword evidence="9" id="KW-0378">Hydrolase</keyword>
<evidence type="ECO:0000256" key="7">
    <source>
        <dbReference type="SAM" id="MobiDB-lite"/>
    </source>
</evidence>
<feature type="transmembrane region" description="Helical" evidence="6">
    <location>
        <begin position="86"/>
        <end position="104"/>
    </location>
</feature>
<evidence type="ECO:0000256" key="2">
    <source>
        <dbReference type="ARBA" id="ARBA00006971"/>
    </source>
</evidence>
<dbReference type="NCBIfam" id="TIGR01933">
    <property type="entry name" value="hflK"/>
    <property type="match status" value="1"/>
</dbReference>
<keyword evidence="10" id="KW-1185">Reference proteome</keyword>
<dbReference type="PANTHER" id="PTHR43327:SF2">
    <property type="entry name" value="MODULATOR OF FTSH PROTEASE HFLK"/>
    <property type="match status" value="1"/>
</dbReference>
<evidence type="ECO:0000256" key="4">
    <source>
        <dbReference type="ARBA" id="ARBA00022989"/>
    </source>
</evidence>
<keyword evidence="3 6" id="KW-0812">Transmembrane</keyword>
<dbReference type="InterPro" id="IPR050710">
    <property type="entry name" value="Band7/mec-2_domain"/>
</dbReference>
<dbReference type="InterPro" id="IPR036013">
    <property type="entry name" value="Band_7/SPFH_dom_sf"/>
</dbReference>
<dbReference type="Proteomes" id="UP001220395">
    <property type="component" value="Chromosome"/>
</dbReference>
<dbReference type="GO" id="GO:0006508">
    <property type="term" value="P:proteolysis"/>
    <property type="evidence" value="ECO:0007669"/>
    <property type="project" value="UniProtKB-KW"/>
</dbReference>
<dbReference type="CDD" id="cd03404">
    <property type="entry name" value="SPFH_HflK"/>
    <property type="match status" value="1"/>
</dbReference>
<proteinExistence type="inferred from homology"/>
<dbReference type="Pfam" id="PF01145">
    <property type="entry name" value="Band_7"/>
    <property type="match status" value="1"/>
</dbReference>
<reference evidence="9 10" key="1">
    <citation type="submission" date="2023-02" db="EMBL/GenBank/DDBJ databases">
        <title>Genome sequence of Sphingomonas naphthae.</title>
        <authorList>
            <person name="Kim S."/>
            <person name="Heo J."/>
            <person name="Kwon S.-W."/>
        </authorList>
    </citation>
    <scope>NUCLEOTIDE SEQUENCE [LARGE SCALE GENOMIC DNA]</scope>
    <source>
        <strain evidence="9 10">KACC 18716</strain>
    </source>
</reference>
<feature type="region of interest" description="Disordered" evidence="7">
    <location>
        <begin position="1"/>
        <end position="62"/>
    </location>
</feature>
<evidence type="ECO:0000313" key="9">
    <source>
        <dbReference type="EMBL" id="WCT73692.1"/>
    </source>
</evidence>
<evidence type="ECO:0000313" key="10">
    <source>
        <dbReference type="Proteomes" id="UP001220395"/>
    </source>
</evidence>
<keyword evidence="5 6" id="KW-0472">Membrane</keyword>
<comment type="function">
    <text evidence="6">HflC and HflK could encode or regulate a protease.</text>
</comment>